<dbReference type="Proteomes" id="UP000019441">
    <property type="component" value="Chromosome"/>
</dbReference>
<dbReference type="EMBL" id="CP007122">
    <property type="protein sequence ID" value="AHJ34480.1"/>
    <property type="molecule type" value="Genomic_DNA"/>
</dbReference>
<name>A0A806LBQ7_LACPA</name>
<proteinExistence type="predicted"/>
<protein>
    <submittedName>
        <fullName evidence="1">Uncharacterized protein</fullName>
    </submittedName>
</protein>
<dbReference type="KEGG" id="lpq:AF91_13150"/>
<evidence type="ECO:0000313" key="2">
    <source>
        <dbReference type="Proteomes" id="UP000019441"/>
    </source>
</evidence>
<reference evidence="1 2" key="1">
    <citation type="journal article" date="2014" name="Genome Announc.">
        <title>Whole Genome Sequence of the Probiotic Strain Lactobacillus paracasei N1115, Isolated from Traditional Chinese Fermented Milk.</title>
        <authorList>
            <person name="Wang S."/>
            <person name="Zhu H."/>
            <person name="He F."/>
            <person name="Luo Y."/>
            <person name="Kang Z."/>
            <person name="Lu C."/>
            <person name="Feng L."/>
            <person name="Lu X."/>
            <person name="Xue Y."/>
            <person name="Wang H."/>
        </authorList>
    </citation>
    <scope>NUCLEOTIDE SEQUENCE [LARGE SCALE GENOMIC DNA]</scope>
    <source>
        <strain evidence="1 2">N1115</strain>
    </source>
</reference>
<evidence type="ECO:0000313" key="1">
    <source>
        <dbReference type="EMBL" id="AHJ34480.1"/>
    </source>
</evidence>
<gene>
    <name evidence="1" type="ORF">AF91_13150</name>
</gene>
<sequence>MADHKLTGLNGCGDKSEQIFTKKTTPASLAWVVFFW</sequence>
<organism evidence="1 2">
    <name type="scientific">Lacticaseibacillus paracasei N1115</name>
    <dbReference type="NCBI Taxonomy" id="1446494"/>
    <lineage>
        <taxon>Bacteria</taxon>
        <taxon>Bacillati</taxon>
        <taxon>Bacillota</taxon>
        <taxon>Bacilli</taxon>
        <taxon>Lactobacillales</taxon>
        <taxon>Lactobacillaceae</taxon>
        <taxon>Lacticaseibacillus</taxon>
    </lineage>
</organism>
<accession>A0A806LBQ7</accession>
<dbReference type="AlphaFoldDB" id="A0A806LBQ7"/>